<dbReference type="RefSeq" id="XP_025379898.1">
    <property type="nucleotide sequence ID" value="XM_025523771.1"/>
</dbReference>
<dbReference type="EMBL" id="KZ819634">
    <property type="protein sequence ID" value="PWN92700.1"/>
    <property type="molecule type" value="Genomic_DNA"/>
</dbReference>
<protein>
    <submittedName>
        <fullName evidence="2">Uncharacterized protein</fullName>
    </submittedName>
</protein>
<proteinExistence type="predicted"/>
<name>A0A316YT21_9BASI</name>
<evidence type="ECO:0000256" key="1">
    <source>
        <dbReference type="SAM" id="MobiDB-lite"/>
    </source>
</evidence>
<reference evidence="2" key="1">
    <citation type="journal article" date="2018" name="Mol. Biol. Evol.">
        <title>Broad Genomic Sampling Reveals a Smut Pathogenic Ancestry of the Fungal Clade Ustilaginomycotina.</title>
        <authorList>
            <person name="Kijpornyongpan T."/>
            <person name="Mondo S.J."/>
            <person name="Barry K."/>
            <person name="Sandor L."/>
            <person name="Lee J."/>
            <person name="Lipzen A."/>
            <person name="Pangilinan J."/>
            <person name="LaButti K."/>
            <person name="Hainaut M."/>
            <person name="Henrissat B."/>
            <person name="Grigoriev I.V."/>
            <person name="Spatafora J.W."/>
            <person name="Aime M.C."/>
        </authorList>
    </citation>
    <scope>NUCLEOTIDE SEQUENCE [LARGE SCALE GENOMIC DNA]</scope>
    <source>
        <strain evidence="2">MCA 4198</strain>
    </source>
</reference>
<feature type="compositionally biased region" description="Low complexity" evidence="1">
    <location>
        <begin position="12"/>
        <end position="24"/>
    </location>
</feature>
<dbReference type="Proteomes" id="UP000245768">
    <property type="component" value="Unassembled WGS sequence"/>
</dbReference>
<feature type="region of interest" description="Disordered" evidence="1">
    <location>
        <begin position="83"/>
        <end position="148"/>
    </location>
</feature>
<organism evidence="2 3">
    <name type="scientific">Acaromyces ingoldii</name>
    <dbReference type="NCBI Taxonomy" id="215250"/>
    <lineage>
        <taxon>Eukaryota</taxon>
        <taxon>Fungi</taxon>
        <taxon>Dikarya</taxon>
        <taxon>Basidiomycota</taxon>
        <taxon>Ustilaginomycotina</taxon>
        <taxon>Exobasidiomycetes</taxon>
        <taxon>Exobasidiales</taxon>
        <taxon>Cryptobasidiaceae</taxon>
        <taxon>Acaromyces</taxon>
    </lineage>
</organism>
<evidence type="ECO:0000313" key="3">
    <source>
        <dbReference type="Proteomes" id="UP000245768"/>
    </source>
</evidence>
<dbReference type="InParanoid" id="A0A316YT21"/>
<feature type="region of interest" description="Disordered" evidence="1">
    <location>
        <begin position="1"/>
        <end position="31"/>
    </location>
</feature>
<sequence>MAPSTPRKTPVKPEASPAKSSASSTQWSVEQDKILKRGVLDLIMAHKAELKRLPGLEPWTSNAGSGINSRVVSLCSNLAKQAPAVEFEKPKSSTRKIPAPDTPGRTPSKKRRFHENEDSPSKKRKAKGCSDEEEEEEEDGKVFDNADD</sequence>
<evidence type="ECO:0000313" key="2">
    <source>
        <dbReference type="EMBL" id="PWN92700.1"/>
    </source>
</evidence>
<dbReference type="GeneID" id="37045687"/>
<dbReference type="AlphaFoldDB" id="A0A316YT21"/>
<accession>A0A316YT21</accession>
<keyword evidence="3" id="KW-1185">Reference proteome</keyword>
<gene>
    <name evidence="2" type="ORF">FA10DRAFT_282386</name>
</gene>